<dbReference type="AlphaFoldDB" id="A0A1I7UNP3"/>
<evidence type="ECO:0000313" key="1">
    <source>
        <dbReference type="Proteomes" id="UP000095282"/>
    </source>
</evidence>
<dbReference type="WBParaSite" id="Csp11.Scaffold630.g17804.t1">
    <property type="protein sequence ID" value="Csp11.Scaffold630.g17804.t1"/>
    <property type="gene ID" value="Csp11.Scaffold630.g17804"/>
</dbReference>
<sequence length="72" mass="8466">MIYLNLNPRSSGFSILSENTFHYYSFINKTGNKELEKRFATNLPNTNVSFLLLLSADIIKFIIHRLQRHRHA</sequence>
<dbReference type="Proteomes" id="UP000095282">
    <property type="component" value="Unplaced"/>
</dbReference>
<evidence type="ECO:0000313" key="2">
    <source>
        <dbReference type="WBParaSite" id="Csp11.Scaffold630.g17804.t1"/>
    </source>
</evidence>
<proteinExistence type="predicted"/>
<name>A0A1I7UNP3_9PELO</name>
<reference evidence="2" key="1">
    <citation type="submission" date="2016-11" db="UniProtKB">
        <authorList>
            <consortium name="WormBaseParasite"/>
        </authorList>
    </citation>
    <scope>IDENTIFICATION</scope>
</reference>
<protein>
    <submittedName>
        <fullName evidence="2">Uncharacterized protein</fullName>
    </submittedName>
</protein>
<accession>A0A1I7UNP3</accession>
<keyword evidence="1" id="KW-1185">Reference proteome</keyword>
<organism evidence="1 2">
    <name type="scientific">Caenorhabditis tropicalis</name>
    <dbReference type="NCBI Taxonomy" id="1561998"/>
    <lineage>
        <taxon>Eukaryota</taxon>
        <taxon>Metazoa</taxon>
        <taxon>Ecdysozoa</taxon>
        <taxon>Nematoda</taxon>
        <taxon>Chromadorea</taxon>
        <taxon>Rhabditida</taxon>
        <taxon>Rhabditina</taxon>
        <taxon>Rhabditomorpha</taxon>
        <taxon>Rhabditoidea</taxon>
        <taxon>Rhabditidae</taxon>
        <taxon>Peloderinae</taxon>
        <taxon>Caenorhabditis</taxon>
    </lineage>
</organism>